<evidence type="ECO:0000313" key="4">
    <source>
        <dbReference type="Proteomes" id="UP000599074"/>
    </source>
</evidence>
<sequence>MNDFAPEPLHDALADLAETVRPVDLRDRALRASRRLAIRRAVTVAAAVVALIGVSAAGVSQVLPKHTGLPQQPATSSSATPSPEPSTTPSVTPTPDTSSAPTGASTSQATSFGRLYYVDRPDSTNPSPVTSWLVGVALPESAFATLPAETAYLNANVSPDGRQLSYVTQDGGLHLVDLRTGRDRMIRGNVDGLCNEPVWAPDNRRLIIGDTSNRPANGPSSRPGVLDVYTDTFTPFPEQVTGCHFAWSSDDTAIAYADGAGKIFVANADGSGRRAVPGLGDGKPPYGFDLESVSGQGRRIALRWNDGSMPAGDAARNLYSNAVIDTRTGQKVKLPVTTGLLQVVFRPDGGMLLRVKGDQHNQLLLVAADGTELDRRDEPAGLKNLTLLTR</sequence>
<evidence type="ECO:0000256" key="1">
    <source>
        <dbReference type="SAM" id="MobiDB-lite"/>
    </source>
</evidence>
<dbReference type="SUPFAM" id="SSF69304">
    <property type="entry name" value="Tricorn protease N-terminal domain"/>
    <property type="match status" value="1"/>
</dbReference>
<dbReference type="AlphaFoldDB" id="A0A8J3T9J9"/>
<keyword evidence="2" id="KW-1133">Transmembrane helix</keyword>
<evidence type="ECO:0008006" key="5">
    <source>
        <dbReference type="Google" id="ProtNLM"/>
    </source>
</evidence>
<gene>
    <name evidence="3" type="ORF">Pme01_18360</name>
</gene>
<keyword evidence="2" id="KW-0812">Transmembrane</keyword>
<feature type="transmembrane region" description="Helical" evidence="2">
    <location>
        <begin position="41"/>
        <end position="63"/>
    </location>
</feature>
<keyword evidence="4" id="KW-1185">Reference proteome</keyword>
<feature type="compositionally biased region" description="Low complexity" evidence="1">
    <location>
        <begin position="70"/>
        <end position="107"/>
    </location>
</feature>
<reference evidence="3" key="1">
    <citation type="submission" date="2021-01" db="EMBL/GenBank/DDBJ databases">
        <title>Whole genome shotgun sequence of Planosporangium mesophilum NBRC 109066.</title>
        <authorList>
            <person name="Komaki H."/>
            <person name="Tamura T."/>
        </authorList>
    </citation>
    <scope>NUCLEOTIDE SEQUENCE</scope>
    <source>
        <strain evidence="3">NBRC 109066</strain>
    </source>
</reference>
<dbReference type="Gene3D" id="2.120.10.30">
    <property type="entry name" value="TolB, C-terminal domain"/>
    <property type="match status" value="1"/>
</dbReference>
<organism evidence="3 4">
    <name type="scientific">Planosporangium mesophilum</name>
    <dbReference type="NCBI Taxonomy" id="689768"/>
    <lineage>
        <taxon>Bacteria</taxon>
        <taxon>Bacillati</taxon>
        <taxon>Actinomycetota</taxon>
        <taxon>Actinomycetes</taxon>
        <taxon>Micromonosporales</taxon>
        <taxon>Micromonosporaceae</taxon>
        <taxon>Planosporangium</taxon>
    </lineage>
</organism>
<protein>
    <recommendedName>
        <fullName evidence="5">WD40 repeat protein</fullName>
    </recommendedName>
</protein>
<dbReference type="RefSeq" id="WP_168113632.1">
    <property type="nucleotide sequence ID" value="NZ_BOON01000017.1"/>
</dbReference>
<name>A0A8J3T9J9_9ACTN</name>
<feature type="region of interest" description="Disordered" evidence="1">
    <location>
        <begin position="65"/>
        <end position="107"/>
    </location>
</feature>
<comment type="caution">
    <text evidence="3">The sequence shown here is derived from an EMBL/GenBank/DDBJ whole genome shotgun (WGS) entry which is preliminary data.</text>
</comment>
<proteinExistence type="predicted"/>
<accession>A0A8J3T9J9</accession>
<dbReference type="Proteomes" id="UP000599074">
    <property type="component" value="Unassembled WGS sequence"/>
</dbReference>
<evidence type="ECO:0000256" key="2">
    <source>
        <dbReference type="SAM" id="Phobius"/>
    </source>
</evidence>
<dbReference type="EMBL" id="BOON01000017">
    <property type="protein sequence ID" value="GII22239.1"/>
    <property type="molecule type" value="Genomic_DNA"/>
</dbReference>
<evidence type="ECO:0000313" key="3">
    <source>
        <dbReference type="EMBL" id="GII22239.1"/>
    </source>
</evidence>
<dbReference type="InterPro" id="IPR011042">
    <property type="entry name" value="6-blade_b-propeller_TolB-like"/>
</dbReference>
<keyword evidence="2" id="KW-0472">Membrane</keyword>